<organism evidence="8">
    <name type="scientific">Intestinibacter bartlettii</name>
    <dbReference type="NCBI Taxonomy" id="261299"/>
    <lineage>
        <taxon>Bacteria</taxon>
        <taxon>Bacillati</taxon>
        <taxon>Bacillota</taxon>
        <taxon>Clostridia</taxon>
        <taxon>Peptostreptococcales</taxon>
        <taxon>Peptostreptococcaceae</taxon>
        <taxon>Intestinibacter</taxon>
    </lineage>
</organism>
<evidence type="ECO:0000256" key="2">
    <source>
        <dbReference type="ARBA" id="ARBA00010671"/>
    </source>
</evidence>
<dbReference type="SUPFAM" id="SSF53383">
    <property type="entry name" value="PLP-dependent transferases"/>
    <property type="match status" value="1"/>
</dbReference>
<name>A0A6N2YB03_9FIRM</name>
<evidence type="ECO:0000256" key="5">
    <source>
        <dbReference type="ARBA" id="ARBA00023239"/>
    </source>
</evidence>
<evidence type="ECO:0000256" key="3">
    <source>
        <dbReference type="ARBA" id="ARBA00022793"/>
    </source>
</evidence>
<dbReference type="Pfam" id="PF03711">
    <property type="entry name" value="OKR_DC_1_C"/>
    <property type="match status" value="1"/>
</dbReference>
<dbReference type="Gene3D" id="3.40.640.10">
    <property type="entry name" value="Type I PLP-dependent aspartate aminotransferase-like (Major domain)"/>
    <property type="match status" value="1"/>
</dbReference>
<dbReference type="InterPro" id="IPR015421">
    <property type="entry name" value="PyrdxlP-dep_Trfase_major"/>
</dbReference>
<keyword evidence="5 8" id="KW-0456">Lyase</keyword>
<dbReference type="InterPro" id="IPR015424">
    <property type="entry name" value="PyrdxlP-dep_Trfase"/>
</dbReference>
<feature type="domain" description="Orn/Lys/Arg decarboxylases family 1 pyridoxal-P attachment site" evidence="6">
    <location>
        <begin position="15"/>
        <end position="313"/>
    </location>
</feature>
<dbReference type="EMBL" id="CACRUE010000004">
    <property type="protein sequence ID" value="VYT63423.1"/>
    <property type="molecule type" value="Genomic_DNA"/>
</dbReference>
<comment type="similarity">
    <text evidence="2">Belongs to the Orn/Lys/Arg decarboxylase class-I family.</text>
</comment>
<dbReference type="PANTHER" id="PTHR43277:SF4">
    <property type="entry name" value="ARGININE DECARBOXYLASE"/>
    <property type="match status" value="1"/>
</dbReference>
<evidence type="ECO:0000313" key="8">
    <source>
        <dbReference type="EMBL" id="VYT63423.1"/>
    </source>
</evidence>
<protein>
    <submittedName>
        <fullName evidence="8">Arginine decarboxylase</fullName>
        <ecNumber evidence="8">4.1.1.19</ecNumber>
    </submittedName>
</protein>
<evidence type="ECO:0000259" key="6">
    <source>
        <dbReference type="Pfam" id="PF01276"/>
    </source>
</evidence>
<comment type="cofactor">
    <cofactor evidence="1">
        <name>pyridoxal 5'-phosphate</name>
        <dbReference type="ChEBI" id="CHEBI:597326"/>
    </cofactor>
</comment>
<dbReference type="Gene3D" id="3.90.100.10">
    <property type="entry name" value="Orn/Lys/Arg decarboxylase, C-terminal domain"/>
    <property type="match status" value="1"/>
</dbReference>
<dbReference type="InterPro" id="IPR052357">
    <property type="entry name" value="Orn_Lys_Arg_decarboxylase-I"/>
</dbReference>
<dbReference type="PANTHER" id="PTHR43277">
    <property type="entry name" value="ARGININE DECARBOXYLASE"/>
    <property type="match status" value="1"/>
</dbReference>
<dbReference type="InterPro" id="IPR000310">
    <property type="entry name" value="Orn/Lys/Arg_deCO2ase_major_dom"/>
</dbReference>
<dbReference type="GO" id="GO:0008792">
    <property type="term" value="F:arginine decarboxylase activity"/>
    <property type="evidence" value="ECO:0007669"/>
    <property type="project" value="UniProtKB-EC"/>
</dbReference>
<accession>A0A6N2YB03</accession>
<keyword evidence="4" id="KW-0663">Pyridoxal phosphate</keyword>
<evidence type="ECO:0000259" key="7">
    <source>
        <dbReference type="Pfam" id="PF03711"/>
    </source>
</evidence>
<gene>
    <name evidence="8" type="primary">speA</name>
    <name evidence="8" type="ORF">IBLFYP30_00782</name>
</gene>
<dbReference type="InterPro" id="IPR008286">
    <property type="entry name" value="Prn/Lys/Arg_de-COase_C"/>
</dbReference>
<sequence length="491" mass="55391">MTKEIKFEQNYINNKLQNIVNDDLISFHMPGHKKGKIYDKLGYGKLVKDLYKMDTTEIIETDNLFSAEEIIKDSQDRASKIFKSGQSYYLVNGSTCGIQAAILATCKPKSKILINRDCHQSAINAFILGDVEPVYIKGSICENTYTIQGVSEQDVISAIDNNEDVKVLMLTYPSYYGMVFDLEKICRYAHEKGMMVIVDEAHGAHLNLSDKLPKSALEQGADIVIQSLHKTLPAFTQSSMLHVQGDLVDKKNLERFLKIVQSSSPSYVLMSSLEIAIDIYDRYGKGLMDNLLNNIENFEADLSKIDGVKVIKGHDATKVFISLKDLGINGYDLEEILRYKYNIQVELSNYYGVLLICTIGNDKNDFDAFLEAIKSIAKNFNKNHDLKIKQDNLNQKEAELIHINYPNIIPKKVLSPREAFYSDKKEVKLKDSIGKVSGEYIIPYPPGISLTSPGEIITKEVIDYILICKEYGMNVSGLKDKSLDIIEIIEN</sequence>
<dbReference type="EC" id="4.1.1.19" evidence="8"/>
<evidence type="ECO:0000256" key="4">
    <source>
        <dbReference type="ARBA" id="ARBA00022898"/>
    </source>
</evidence>
<dbReference type="RefSeq" id="WP_024037994.1">
    <property type="nucleotide sequence ID" value="NZ_CACRUE010000004.1"/>
</dbReference>
<keyword evidence="3" id="KW-0210">Decarboxylase</keyword>
<reference evidence="8" key="1">
    <citation type="submission" date="2019-11" db="EMBL/GenBank/DDBJ databases">
        <authorList>
            <person name="Feng L."/>
        </authorList>
    </citation>
    <scope>NUCLEOTIDE SEQUENCE</scope>
    <source>
        <strain evidence="8">IbartlettiiLFYP30</strain>
    </source>
</reference>
<evidence type="ECO:0000256" key="1">
    <source>
        <dbReference type="ARBA" id="ARBA00001933"/>
    </source>
</evidence>
<dbReference type="Pfam" id="PF01276">
    <property type="entry name" value="OKR_DC_1"/>
    <property type="match status" value="1"/>
</dbReference>
<proteinExistence type="inferred from homology"/>
<feature type="domain" description="Orn/Lys/Arg decarboxylase C-terminal" evidence="7">
    <location>
        <begin position="407"/>
        <end position="478"/>
    </location>
</feature>
<dbReference type="AlphaFoldDB" id="A0A6N2YB03"/>